<protein>
    <submittedName>
        <fullName evidence="1">Uncharacterized protein</fullName>
    </submittedName>
</protein>
<name>A0AA40CJB6_9PEZI</name>
<accession>A0AA40CJB6</accession>
<keyword evidence="2" id="KW-1185">Reference proteome</keyword>
<gene>
    <name evidence="1" type="ORF">B0T16DRAFT_423549</name>
</gene>
<dbReference type="EMBL" id="JAULSV010000007">
    <property type="protein sequence ID" value="KAK0639668.1"/>
    <property type="molecule type" value="Genomic_DNA"/>
</dbReference>
<reference evidence="1" key="1">
    <citation type="submission" date="2023-06" db="EMBL/GenBank/DDBJ databases">
        <title>Genome-scale phylogeny and comparative genomics of the fungal order Sordariales.</title>
        <authorList>
            <consortium name="Lawrence Berkeley National Laboratory"/>
            <person name="Hensen N."/>
            <person name="Bonometti L."/>
            <person name="Westerberg I."/>
            <person name="Brannstrom I.O."/>
            <person name="Guillou S."/>
            <person name="Cros-Aarteil S."/>
            <person name="Calhoun S."/>
            <person name="Haridas S."/>
            <person name="Kuo A."/>
            <person name="Mondo S."/>
            <person name="Pangilinan J."/>
            <person name="Riley R."/>
            <person name="Labutti K."/>
            <person name="Andreopoulos B."/>
            <person name="Lipzen A."/>
            <person name="Chen C."/>
            <person name="Yanf M."/>
            <person name="Daum C."/>
            <person name="Ng V."/>
            <person name="Clum A."/>
            <person name="Steindorff A."/>
            <person name="Ohm R."/>
            <person name="Martin F."/>
            <person name="Silar P."/>
            <person name="Natvig D."/>
            <person name="Lalanne C."/>
            <person name="Gautier V."/>
            <person name="Ament-Velasquez S.L."/>
            <person name="Kruys A."/>
            <person name="Hutchinson M.I."/>
            <person name="Powell A.J."/>
            <person name="Barry K."/>
            <person name="Miller A.N."/>
            <person name="Grigoriev I.V."/>
            <person name="Debuchy R."/>
            <person name="Gladieux P."/>
            <person name="Thoren M.H."/>
            <person name="Johannesson H."/>
        </authorList>
    </citation>
    <scope>NUCLEOTIDE SEQUENCE</scope>
    <source>
        <strain evidence="1">SMH2532-1</strain>
    </source>
</reference>
<dbReference type="Proteomes" id="UP001174936">
    <property type="component" value="Unassembled WGS sequence"/>
</dbReference>
<evidence type="ECO:0000313" key="1">
    <source>
        <dbReference type="EMBL" id="KAK0639668.1"/>
    </source>
</evidence>
<organism evidence="1 2">
    <name type="scientific">Cercophora newfieldiana</name>
    <dbReference type="NCBI Taxonomy" id="92897"/>
    <lineage>
        <taxon>Eukaryota</taxon>
        <taxon>Fungi</taxon>
        <taxon>Dikarya</taxon>
        <taxon>Ascomycota</taxon>
        <taxon>Pezizomycotina</taxon>
        <taxon>Sordariomycetes</taxon>
        <taxon>Sordariomycetidae</taxon>
        <taxon>Sordariales</taxon>
        <taxon>Lasiosphaeriaceae</taxon>
        <taxon>Cercophora</taxon>
    </lineage>
</organism>
<dbReference type="AlphaFoldDB" id="A0AA40CJB6"/>
<comment type="caution">
    <text evidence="1">The sequence shown here is derived from an EMBL/GenBank/DDBJ whole genome shotgun (WGS) entry which is preliminary data.</text>
</comment>
<proteinExistence type="predicted"/>
<evidence type="ECO:0000313" key="2">
    <source>
        <dbReference type="Proteomes" id="UP001174936"/>
    </source>
</evidence>
<sequence length="338" mass="38376">MVRPLPTRHQHLLYAINTAFDNDHSSNSLLSLLESLLVNRLLTLPKILDRREVLDAELAILHTLLRRRSWPSPTIAASGRVASAWEPGVRSVVHRDGGEYAWHPTKGSDSLSWDNNVSTGFFGKWTWKRMEAHREDRGSLHLRIFPAPPRPNDRRRLRYSVERGSMMLSSKKSVVRGKRCLFCLVCSTEKRSCAGSDFPVQKNNSPRQTLATREPRNTRPFHLLYGPLSLLQKHFHHRQFREPPHHATSRKGQRPPLPSLQFGWKITLRPPIGRPEVQKWGFPRWGAAAASSRSAGQKLVSADLSNRRCSGAPPYAWKLAWTAVVGSSMAWGRLACFV</sequence>